<dbReference type="EMBL" id="SWLG01000010">
    <property type="protein sequence ID" value="TLS36536.1"/>
    <property type="molecule type" value="Genomic_DNA"/>
</dbReference>
<evidence type="ECO:0000313" key="5">
    <source>
        <dbReference type="EMBL" id="TLS36536.1"/>
    </source>
</evidence>
<dbReference type="PANTHER" id="PTHR28082">
    <property type="entry name" value="ZINC FINGER PROTEIN"/>
    <property type="match status" value="1"/>
</dbReference>
<gene>
    <name evidence="5" type="ORF">FCL54_15095</name>
</gene>
<proteinExistence type="predicted"/>
<evidence type="ECO:0000256" key="1">
    <source>
        <dbReference type="ARBA" id="ARBA00022723"/>
    </source>
</evidence>
<dbReference type="OrthoDB" id="882119at2"/>
<dbReference type="InterPro" id="IPR008913">
    <property type="entry name" value="Znf_CHY"/>
</dbReference>
<reference evidence="5 6" key="1">
    <citation type="submission" date="2019-04" db="EMBL/GenBank/DDBJ databases">
        <title>Bacillus caeni sp. nov., a bacterium isolated from mangrove sediment.</title>
        <authorList>
            <person name="Huang H."/>
            <person name="Mo K."/>
            <person name="Hu Y."/>
        </authorList>
    </citation>
    <scope>NUCLEOTIDE SEQUENCE [LARGE SCALE GENOMIC DNA]</scope>
    <source>
        <strain evidence="5 6">HB172195</strain>
    </source>
</reference>
<dbReference type="Proteomes" id="UP000308230">
    <property type="component" value="Unassembled WGS sequence"/>
</dbReference>
<dbReference type="PIRSF" id="PIRSF017292">
    <property type="entry name" value="UCP017292_Znf_CHY"/>
    <property type="match status" value="1"/>
</dbReference>
<dbReference type="InterPro" id="IPR016694">
    <property type="entry name" value="UCP017292"/>
</dbReference>
<dbReference type="RefSeq" id="WP_138127570.1">
    <property type="nucleotide sequence ID" value="NZ_SWLG01000010.1"/>
</dbReference>
<comment type="caution">
    <text evidence="5">The sequence shown here is derived from an EMBL/GenBank/DDBJ whole genome shotgun (WGS) entry which is preliminary data.</text>
</comment>
<organism evidence="5 6">
    <name type="scientific">Exobacillus caeni</name>
    <dbReference type="NCBI Taxonomy" id="2574798"/>
    <lineage>
        <taxon>Bacteria</taxon>
        <taxon>Bacillati</taxon>
        <taxon>Bacillota</taxon>
        <taxon>Bacilli</taxon>
        <taxon>Bacillales</taxon>
        <taxon>Guptibacillaceae</taxon>
        <taxon>Exobacillus</taxon>
    </lineage>
</organism>
<dbReference type="PROSITE" id="PS51266">
    <property type="entry name" value="ZF_CHY"/>
    <property type="match status" value="1"/>
</dbReference>
<dbReference type="PANTHER" id="PTHR28082:SF1">
    <property type="entry name" value="HELPER OF TIM PROTEIN 13"/>
    <property type="match status" value="1"/>
</dbReference>
<feature type="domain" description="CHY-type" evidence="4">
    <location>
        <begin position="10"/>
        <end position="91"/>
    </location>
</feature>
<evidence type="ECO:0000256" key="3">
    <source>
        <dbReference type="ARBA" id="ARBA00022833"/>
    </source>
</evidence>
<keyword evidence="2" id="KW-0863">Zinc-finger</keyword>
<protein>
    <recommendedName>
        <fullName evidence="4">CHY-type domain-containing protein</fullName>
    </recommendedName>
</protein>
<accession>A0A5R9F2J9</accession>
<dbReference type="InterPro" id="IPR037274">
    <property type="entry name" value="Znf_CHY_sf"/>
</dbReference>
<keyword evidence="3" id="KW-0862">Zinc</keyword>
<dbReference type="AlphaFoldDB" id="A0A5R9F2J9"/>
<evidence type="ECO:0000259" key="4">
    <source>
        <dbReference type="PROSITE" id="PS51266"/>
    </source>
</evidence>
<dbReference type="Pfam" id="PF05495">
    <property type="entry name" value="zf-CHY"/>
    <property type="match status" value="1"/>
</dbReference>
<evidence type="ECO:0000256" key="2">
    <source>
        <dbReference type="ARBA" id="ARBA00022771"/>
    </source>
</evidence>
<dbReference type="SUPFAM" id="SSF161219">
    <property type="entry name" value="CHY zinc finger-like"/>
    <property type="match status" value="1"/>
</dbReference>
<evidence type="ECO:0000313" key="6">
    <source>
        <dbReference type="Proteomes" id="UP000308230"/>
    </source>
</evidence>
<keyword evidence="1" id="KW-0479">Metal-binding</keyword>
<name>A0A5R9F2J9_9BACL</name>
<dbReference type="InterPro" id="IPR052604">
    <property type="entry name" value="Mito_Tim_assembly_helper"/>
</dbReference>
<keyword evidence="6" id="KW-1185">Reference proteome</keyword>
<dbReference type="GO" id="GO:0008270">
    <property type="term" value="F:zinc ion binding"/>
    <property type="evidence" value="ECO:0007669"/>
    <property type="project" value="UniProtKB-KW"/>
</dbReference>
<sequence length="109" mass="12954">MKQLPLKGKLVDEETRCEHYQTPQDIIAIKFDCCDTYYPCFKCHDECADHPRTRWPKEKFDEKAVLCGVCKHELTVNEYLKSGYECPSCKSRFNEGCRLHYDVYFEEID</sequence>
<dbReference type="GO" id="GO:0045041">
    <property type="term" value="P:protein import into mitochondrial intermembrane space"/>
    <property type="evidence" value="ECO:0007669"/>
    <property type="project" value="TreeGrafter"/>
</dbReference>